<protein>
    <submittedName>
        <fullName evidence="1">Uncharacterized protein</fullName>
    </submittedName>
</protein>
<reference evidence="1 2" key="1">
    <citation type="journal article" date="2017" name="Antonie Van Leeuwenhoek">
        <title>Rhizobium rhizosphaerae sp. nov., a novel species isolated from rice rhizosphere.</title>
        <authorList>
            <person name="Zhao J.J."/>
            <person name="Zhang J."/>
            <person name="Zhang R.J."/>
            <person name="Zhang C.W."/>
            <person name="Yin H.Q."/>
            <person name="Zhang X.X."/>
        </authorList>
    </citation>
    <scope>NUCLEOTIDE SEQUENCE [LARGE SCALE GENOMIC DNA]</scope>
    <source>
        <strain evidence="1 2">KMM 241</strain>
    </source>
</reference>
<accession>K6XUY6</accession>
<sequence>MLALFVLGHGMIAPDECLSGIAHLPLLMQIVIYQKLASPFIKTY</sequence>
<gene>
    <name evidence="1" type="ORF">GMES_2133</name>
</gene>
<dbReference type="EMBL" id="BAEP01000044">
    <property type="protein sequence ID" value="GAC24429.1"/>
    <property type="molecule type" value="Genomic_DNA"/>
</dbReference>
<organism evidence="1 2">
    <name type="scientific">Paraglaciecola mesophila KMM 241</name>
    <dbReference type="NCBI Taxonomy" id="1128912"/>
    <lineage>
        <taxon>Bacteria</taxon>
        <taxon>Pseudomonadati</taxon>
        <taxon>Pseudomonadota</taxon>
        <taxon>Gammaproteobacteria</taxon>
        <taxon>Alteromonadales</taxon>
        <taxon>Alteromonadaceae</taxon>
        <taxon>Paraglaciecola</taxon>
    </lineage>
</organism>
<dbReference type="AlphaFoldDB" id="K6XUY6"/>
<comment type="caution">
    <text evidence="1">The sequence shown here is derived from an EMBL/GenBank/DDBJ whole genome shotgun (WGS) entry which is preliminary data.</text>
</comment>
<proteinExistence type="predicted"/>
<dbReference type="Proteomes" id="UP000006263">
    <property type="component" value="Unassembled WGS sequence"/>
</dbReference>
<name>K6XUY6_9ALTE</name>
<evidence type="ECO:0000313" key="1">
    <source>
        <dbReference type="EMBL" id="GAC24429.1"/>
    </source>
</evidence>
<evidence type="ECO:0000313" key="2">
    <source>
        <dbReference type="Proteomes" id="UP000006263"/>
    </source>
</evidence>